<evidence type="ECO:0000313" key="2">
    <source>
        <dbReference type="Proteomes" id="UP000481947"/>
    </source>
</evidence>
<keyword evidence="1" id="KW-0808">Transferase</keyword>
<name>A0A7C9J8R7_9BURK</name>
<dbReference type="SUPFAM" id="SSF53335">
    <property type="entry name" value="S-adenosyl-L-methionine-dependent methyltransferases"/>
    <property type="match status" value="1"/>
</dbReference>
<gene>
    <name evidence="1" type="ORF">F5985_18030</name>
</gene>
<dbReference type="Gene3D" id="3.40.50.150">
    <property type="entry name" value="Vaccinia Virus protein VP39"/>
    <property type="match status" value="1"/>
</dbReference>
<dbReference type="EMBL" id="VYSB01000037">
    <property type="protein sequence ID" value="MYZ53971.1"/>
    <property type="molecule type" value="Genomic_DNA"/>
</dbReference>
<dbReference type="Pfam" id="PF13489">
    <property type="entry name" value="Methyltransf_23"/>
    <property type="match status" value="1"/>
</dbReference>
<reference evidence="1 2" key="1">
    <citation type="submission" date="2019-09" db="EMBL/GenBank/DDBJ databases">
        <title>Identification of Malikia spinosa a prominent benzene-, toluene-, and ethylbenzene-degrading bacterium: enrichment, isolation and whole genome sequencing.</title>
        <authorList>
            <person name="Tancsics A."/>
            <person name="Revesz F."/>
            <person name="Kriszt B."/>
        </authorList>
    </citation>
    <scope>NUCLEOTIDE SEQUENCE [LARGE SCALE GENOMIC DNA]</scope>
    <source>
        <strain evidence="1 2">AB6</strain>
    </source>
</reference>
<accession>A0A7C9J8R7</accession>
<organism evidence="1 2">
    <name type="scientific">Malikia spinosa</name>
    <dbReference type="NCBI Taxonomy" id="86180"/>
    <lineage>
        <taxon>Bacteria</taxon>
        <taxon>Pseudomonadati</taxon>
        <taxon>Pseudomonadota</taxon>
        <taxon>Betaproteobacteria</taxon>
        <taxon>Burkholderiales</taxon>
        <taxon>Comamonadaceae</taxon>
        <taxon>Malikia</taxon>
    </lineage>
</organism>
<protein>
    <submittedName>
        <fullName evidence="1">Class I SAM-dependent methyltransferase</fullName>
    </submittedName>
</protein>
<evidence type="ECO:0000313" key="1">
    <source>
        <dbReference type="EMBL" id="MYZ53971.1"/>
    </source>
</evidence>
<dbReference type="GO" id="GO:0032259">
    <property type="term" value="P:methylation"/>
    <property type="evidence" value="ECO:0007669"/>
    <property type="project" value="UniProtKB-KW"/>
</dbReference>
<dbReference type="GO" id="GO:0008168">
    <property type="term" value="F:methyltransferase activity"/>
    <property type="evidence" value="ECO:0007669"/>
    <property type="project" value="UniProtKB-KW"/>
</dbReference>
<dbReference type="InterPro" id="IPR029063">
    <property type="entry name" value="SAM-dependent_MTases_sf"/>
</dbReference>
<dbReference type="AlphaFoldDB" id="A0A7C9J8R7"/>
<dbReference type="Proteomes" id="UP000481947">
    <property type="component" value="Unassembled WGS sequence"/>
</dbReference>
<comment type="caution">
    <text evidence="1">The sequence shown here is derived from an EMBL/GenBank/DDBJ whole genome shotgun (WGS) entry which is preliminary data.</text>
</comment>
<sequence length="226" mass="25604">MATMKQTPAHDTVNHDLLSLIPPNARSIVEVGCMRGQMARAYLANHPTARYVGIDIDPDYAQVAEKLCTEAFAADIESLTQDRFGRLFPSDCWIFGDCLEHLRDPWALLRRIRAQIDRDGCLLACIPNAQHWSVQWRLLSGQFRYEDSGLMDRTHLRWLTRTTMLEMFQAAGWQVSHGFSRIPATAPMQDAMLDGVRRFALECGLDPDLAVQDALPIQYVFKVTPA</sequence>
<proteinExistence type="predicted"/>
<keyword evidence="1" id="KW-0489">Methyltransferase</keyword>
<dbReference type="CDD" id="cd02440">
    <property type="entry name" value="AdoMet_MTases"/>
    <property type="match status" value="1"/>
</dbReference>